<feature type="compositionally biased region" description="Pro residues" evidence="1">
    <location>
        <begin position="327"/>
        <end position="336"/>
    </location>
</feature>
<dbReference type="PROSITE" id="PS51257">
    <property type="entry name" value="PROKAR_LIPOPROTEIN"/>
    <property type="match status" value="1"/>
</dbReference>
<dbReference type="EMBL" id="JARFID010000010">
    <property type="protein sequence ID" value="MDE8694955.1"/>
    <property type="molecule type" value="Genomic_DNA"/>
</dbReference>
<dbReference type="Gene3D" id="2.60.40.2630">
    <property type="match status" value="1"/>
</dbReference>
<gene>
    <name evidence="2" type="ORF">F2Y86_02720</name>
    <name evidence="3" type="ORF">PZH42_12665</name>
</gene>
<dbReference type="Proteomes" id="UP001221924">
    <property type="component" value="Unassembled WGS sequence"/>
</dbReference>
<reference evidence="3" key="2">
    <citation type="submission" date="2023-03" db="EMBL/GenBank/DDBJ databases">
        <title>DFI Biobank Strains.</title>
        <authorList>
            <person name="Mostad J."/>
            <person name="Paddock L."/>
            <person name="Medina S."/>
            <person name="Waligurski E."/>
            <person name="Barat B."/>
            <person name="Smith R."/>
            <person name="Burgo V."/>
            <person name="Metcalfe C."/>
            <person name="Woodson C."/>
            <person name="Sundararajan A."/>
            <person name="Ramaswamy R."/>
            <person name="Lin H."/>
            <person name="Pamer E.G."/>
        </authorList>
    </citation>
    <scope>NUCLEOTIDE SEQUENCE</scope>
    <source>
        <strain evidence="3">DFI.9.5</strain>
    </source>
</reference>
<accession>A0A412S3J3</accession>
<name>A0A412S3J3_9BACE</name>
<dbReference type="InterPro" id="IPR025049">
    <property type="entry name" value="Mfa-like_1"/>
</dbReference>
<dbReference type="RefSeq" id="WP_118434234.1">
    <property type="nucleotide sequence ID" value="NZ_CAXKYC010000006.1"/>
</dbReference>
<evidence type="ECO:0000256" key="1">
    <source>
        <dbReference type="SAM" id="MobiDB-lite"/>
    </source>
</evidence>
<protein>
    <submittedName>
        <fullName evidence="2">Fimbrillin family protein</fullName>
    </submittedName>
</protein>
<dbReference type="CDD" id="cd13120">
    <property type="entry name" value="BF2867_like_N"/>
    <property type="match status" value="1"/>
</dbReference>
<dbReference type="EMBL" id="VVYW01000002">
    <property type="protein sequence ID" value="KAA5410816.1"/>
    <property type="molecule type" value="Genomic_DNA"/>
</dbReference>
<evidence type="ECO:0000313" key="3">
    <source>
        <dbReference type="EMBL" id="MDE8694955.1"/>
    </source>
</evidence>
<comment type="caution">
    <text evidence="2">The sequence shown here is derived from an EMBL/GenBank/DDBJ whole genome shotgun (WGS) entry which is preliminary data.</text>
</comment>
<evidence type="ECO:0000313" key="2">
    <source>
        <dbReference type="EMBL" id="KAA5410816.1"/>
    </source>
</evidence>
<dbReference type="CDD" id="cd13121">
    <property type="entry name" value="BF2867_like_C"/>
    <property type="match status" value="1"/>
</dbReference>
<feature type="region of interest" description="Disordered" evidence="1">
    <location>
        <begin position="311"/>
        <end position="336"/>
    </location>
</feature>
<evidence type="ECO:0000313" key="4">
    <source>
        <dbReference type="Proteomes" id="UP000325055"/>
    </source>
</evidence>
<sequence>MKKILLAAVAALAIVGCSQNEEIEKAGEKAEINFGAVVRNATRATIVNNADFKSFKVYGYKTADKIAENGQLGAFIPGLTVSKEGDTDNWSYTDDAYYWPLSGYVQFFSTVPERTLTVGSGYPSFSYNVGVIGDQKDLLAANLIDKQKDAGDLQLPFCHLLTQVNFSIKGDVGFTYTLTGLELIGVKDEGTFTFDGSATAGTWTEVKASTTPAEYVFTGSVELVSTSNDDSANLESANSALFMLLPQDILENTVKVKVTYSAKVTTEEGNGQSTLENGVKEVSIPAVKWEKGKRVRYTLNLTSDATEVTFGKPSWENWSDAGSQPDPVTPVTPPAE</sequence>
<dbReference type="Proteomes" id="UP000325055">
    <property type="component" value="Unassembled WGS sequence"/>
</dbReference>
<dbReference type="Pfam" id="PF13149">
    <property type="entry name" value="Mfa_like_1"/>
    <property type="match status" value="1"/>
</dbReference>
<proteinExistence type="predicted"/>
<dbReference type="AlphaFoldDB" id="A0A412S3J3"/>
<organism evidence="2 4">
    <name type="scientific">Bacteroides cellulosilyticus</name>
    <dbReference type="NCBI Taxonomy" id="246787"/>
    <lineage>
        <taxon>Bacteria</taxon>
        <taxon>Pseudomonadati</taxon>
        <taxon>Bacteroidota</taxon>
        <taxon>Bacteroidia</taxon>
        <taxon>Bacteroidales</taxon>
        <taxon>Bacteroidaceae</taxon>
        <taxon>Bacteroides</taxon>
    </lineage>
</organism>
<reference evidence="2 4" key="1">
    <citation type="journal article" date="2019" name="Nat. Med.">
        <title>A library of human gut bacterial isolates paired with longitudinal multiomics data enables mechanistic microbiome research.</title>
        <authorList>
            <person name="Poyet M."/>
            <person name="Groussin M."/>
            <person name="Gibbons S.M."/>
            <person name="Avila-Pacheco J."/>
            <person name="Jiang X."/>
            <person name="Kearney S.M."/>
            <person name="Perrotta A.R."/>
            <person name="Berdy B."/>
            <person name="Zhao S."/>
            <person name="Lieberman T.D."/>
            <person name="Swanson P.K."/>
            <person name="Smith M."/>
            <person name="Roesemann S."/>
            <person name="Alexander J.E."/>
            <person name="Rich S.A."/>
            <person name="Livny J."/>
            <person name="Vlamakis H."/>
            <person name="Clish C."/>
            <person name="Bullock K."/>
            <person name="Deik A."/>
            <person name="Scott J."/>
            <person name="Pierce K.A."/>
            <person name="Xavier R.J."/>
            <person name="Alm E.J."/>
        </authorList>
    </citation>
    <scope>NUCLEOTIDE SEQUENCE [LARGE SCALE GENOMIC DNA]</scope>
    <source>
        <strain evidence="2 4">BIOML-A7</strain>
    </source>
</reference>